<protein>
    <recommendedName>
        <fullName evidence="3">Aminoacyl-histidine dipeptidase</fullName>
    </recommendedName>
</protein>
<feature type="non-terminal residue" evidence="1">
    <location>
        <position position="85"/>
    </location>
</feature>
<dbReference type="GO" id="GO:0006508">
    <property type="term" value="P:proteolysis"/>
    <property type="evidence" value="ECO:0007669"/>
    <property type="project" value="InterPro"/>
</dbReference>
<organism evidence="1 2">
    <name type="scientific">Roseburia intestinalis L1-82</name>
    <dbReference type="NCBI Taxonomy" id="536231"/>
    <lineage>
        <taxon>Bacteria</taxon>
        <taxon>Bacillati</taxon>
        <taxon>Bacillota</taxon>
        <taxon>Clostridia</taxon>
        <taxon>Lachnospirales</taxon>
        <taxon>Lachnospiraceae</taxon>
        <taxon>Roseburia</taxon>
    </lineage>
</organism>
<dbReference type="GO" id="GO:0005829">
    <property type="term" value="C:cytosol"/>
    <property type="evidence" value="ECO:0007669"/>
    <property type="project" value="TreeGrafter"/>
</dbReference>
<dbReference type="PANTHER" id="PTHR43501:SF1">
    <property type="entry name" value="CYTOSOL NON-SPECIFIC DIPEPTIDASE"/>
    <property type="match status" value="1"/>
</dbReference>
<evidence type="ECO:0008006" key="3">
    <source>
        <dbReference type="Google" id="ProtNLM"/>
    </source>
</evidence>
<dbReference type="GO" id="GO:0070573">
    <property type="term" value="F:metallodipeptidase activity"/>
    <property type="evidence" value="ECO:0007669"/>
    <property type="project" value="TreeGrafter"/>
</dbReference>
<dbReference type="InterPro" id="IPR001160">
    <property type="entry name" value="Peptidase_M20C"/>
</dbReference>
<accession>C7G7Q9</accession>
<dbReference type="AlphaFoldDB" id="C7G7Q9"/>
<dbReference type="PANTHER" id="PTHR43501">
    <property type="entry name" value="CYTOSOL NON-SPECIFIC DIPEPTIDASE"/>
    <property type="match status" value="1"/>
</dbReference>
<dbReference type="HOGENOM" id="CLU_2566848_0_0_9"/>
<evidence type="ECO:0000313" key="1">
    <source>
        <dbReference type="EMBL" id="EEV02207.1"/>
    </source>
</evidence>
<reference evidence="1 2" key="1">
    <citation type="submission" date="2009-08" db="EMBL/GenBank/DDBJ databases">
        <authorList>
            <person name="Weinstock G."/>
            <person name="Sodergren E."/>
            <person name="Clifton S."/>
            <person name="Fulton L."/>
            <person name="Fulton B."/>
            <person name="Courtney L."/>
            <person name="Fronick C."/>
            <person name="Harrison M."/>
            <person name="Strong C."/>
            <person name="Farmer C."/>
            <person name="Delahaunty K."/>
            <person name="Markovic C."/>
            <person name="Hall O."/>
            <person name="Minx P."/>
            <person name="Tomlinson C."/>
            <person name="Mitreva M."/>
            <person name="Nelson J."/>
            <person name="Hou S."/>
            <person name="Wollam A."/>
            <person name="Pepin K.H."/>
            <person name="Johnson M."/>
            <person name="Bhonagiri V."/>
            <person name="Nash W.E."/>
            <person name="Warren W."/>
            <person name="Chinwalla A."/>
            <person name="Mardis E.R."/>
            <person name="Wilson R.K."/>
        </authorList>
    </citation>
    <scope>NUCLEOTIDE SEQUENCE [LARGE SCALE GENOMIC DNA]</scope>
    <source>
        <strain evidence="1 2">L1-82</strain>
    </source>
</reference>
<dbReference type="Gene3D" id="3.40.630.10">
    <property type="entry name" value="Zn peptidases"/>
    <property type="match status" value="1"/>
</dbReference>
<dbReference type="Proteomes" id="UP000004828">
    <property type="component" value="Unassembled WGS sequence"/>
</dbReference>
<evidence type="ECO:0000313" key="2">
    <source>
        <dbReference type="Proteomes" id="UP000004828"/>
    </source>
</evidence>
<dbReference type="SUPFAM" id="SSF53187">
    <property type="entry name" value="Zn-dependent exopeptidases"/>
    <property type="match status" value="1"/>
</dbReference>
<dbReference type="EMBL" id="ABYJ02000044">
    <property type="protein sequence ID" value="EEV02207.1"/>
    <property type="molecule type" value="Genomic_DNA"/>
</dbReference>
<comment type="caution">
    <text evidence="1">The sequence shown here is derived from an EMBL/GenBank/DDBJ whole genome shotgun (WGS) entry which is preliminary data.</text>
</comment>
<name>C7G7Q9_9FIRM</name>
<gene>
    <name evidence="1" type="ORF">ROSINTL182_05933</name>
</gene>
<sequence length="85" mass="9666">MKNKLNLPELESKKVFAYFEELAAIPHGSRNTRQISDYLISFAKEHGLECYQDEANNVVIIQEASDGYESADPIIMQGHMDMVCE</sequence>
<proteinExistence type="predicted"/>